<dbReference type="SUPFAM" id="SSF46565">
    <property type="entry name" value="Chaperone J-domain"/>
    <property type="match status" value="1"/>
</dbReference>
<proteinExistence type="predicted"/>
<dbReference type="AlphaFoldDB" id="A0ABD0Q1A7"/>
<sequence length="58" mass="6548">MGLLEQCEELFKTSNLYEVLGVGKEASDSEIRRGYYKVSLQVHPDRAPGDELATTKFQ</sequence>
<name>A0ABD0Q1A7_CIRMR</name>
<dbReference type="EMBL" id="JAMKFB020000012">
    <property type="protein sequence ID" value="KAL0179919.1"/>
    <property type="molecule type" value="Genomic_DNA"/>
</dbReference>
<dbReference type="CDD" id="cd06257">
    <property type="entry name" value="DnaJ"/>
    <property type="match status" value="1"/>
</dbReference>
<dbReference type="SMART" id="SM00271">
    <property type="entry name" value="DnaJ"/>
    <property type="match status" value="1"/>
</dbReference>
<evidence type="ECO:0000313" key="2">
    <source>
        <dbReference type="EMBL" id="KAL0179919.1"/>
    </source>
</evidence>
<dbReference type="PROSITE" id="PS50076">
    <property type="entry name" value="DNAJ_2"/>
    <property type="match status" value="1"/>
</dbReference>
<dbReference type="PANTHER" id="PTHR44144">
    <property type="entry name" value="DNAJ HOMOLOG SUBFAMILY C MEMBER 9"/>
    <property type="match status" value="1"/>
</dbReference>
<comment type="caution">
    <text evidence="2">The sequence shown here is derived from an EMBL/GenBank/DDBJ whole genome shotgun (WGS) entry which is preliminary data.</text>
</comment>
<dbReference type="Proteomes" id="UP001529510">
    <property type="component" value="Unassembled WGS sequence"/>
</dbReference>
<organism evidence="2 3">
    <name type="scientific">Cirrhinus mrigala</name>
    <name type="common">Mrigala</name>
    <dbReference type="NCBI Taxonomy" id="683832"/>
    <lineage>
        <taxon>Eukaryota</taxon>
        <taxon>Metazoa</taxon>
        <taxon>Chordata</taxon>
        <taxon>Craniata</taxon>
        <taxon>Vertebrata</taxon>
        <taxon>Euteleostomi</taxon>
        <taxon>Actinopterygii</taxon>
        <taxon>Neopterygii</taxon>
        <taxon>Teleostei</taxon>
        <taxon>Ostariophysi</taxon>
        <taxon>Cypriniformes</taxon>
        <taxon>Cyprinidae</taxon>
        <taxon>Labeoninae</taxon>
        <taxon>Labeonini</taxon>
        <taxon>Cirrhinus</taxon>
    </lineage>
</organism>
<dbReference type="InterPro" id="IPR036869">
    <property type="entry name" value="J_dom_sf"/>
</dbReference>
<reference evidence="2 3" key="1">
    <citation type="submission" date="2024-05" db="EMBL/GenBank/DDBJ databases">
        <title>Genome sequencing and assembly of Indian major carp, Cirrhinus mrigala (Hamilton, 1822).</title>
        <authorList>
            <person name="Mohindra V."/>
            <person name="Chowdhury L.M."/>
            <person name="Lal K."/>
            <person name="Jena J.K."/>
        </authorList>
    </citation>
    <scope>NUCLEOTIDE SEQUENCE [LARGE SCALE GENOMIC DNA]</scope>
    <source>
        <strain evidence="2">CM1030</strain>
        <tissue evidence="2">Blood</tissue>
    </source>
</reference>
<dbReference type="InterPro" id="IPR052594">
    <property type="entry name" value="J_domain-containing_protein"/>
</dbReference>
<feature type="domain" description="J" evidence="1">
    <location>
        <begin position="15"/>
        <end position="58"/>
    </location>
</feature>
<evidence type="ECO:0000313" key="3">
    <source>
        <dbReference type="Proteomes" id="UP001529510"/>
    </source>
</evidence>
<gene>
    <name evidence="2" type="ORF">M9458_025361</name>
</gene>
<evidence type="ECO:0000259" key="1">
    <source>
        <dbReference type="PROSITE" id="PS50076"/>
    </source>
</evidence>
<dbReference type="PRINTS" id="PR00625">
    <property type="entry name" value="JDOMAIN"/>
</dbReference>
<feature type="non-terminal residue" evidence="2">
    <location>
        <position position="58"/>
    </location>
</feature>
<dbReference type="PANTHER" id="PTHR44144:SF1">
    <property type="entry name" value="DNAJ HOMOLOG SUBFAMILY C MEMBER 9"/>
    <property type="match status" value="1"/>
</dbReference>
<keyword evidence="3" id="KW-1185">Reference proteome</keyword>
<dbReference type="InterPro" id="IPR001623">
    <property type="entry name" value="DnaJ_domain"/>
</dbReference>
<accession>A0ABD0Q1A7</accession>
<protein>
    <recommendedName>
        <fullName evidence="1">J domain-containing protein</fullName>
    </recommendedName>
</protein>
<dbReference type="Pfam" id="PF00226">
    <property type="entry name" value="DnaJ"/>
    <property type="match status" value="1"/>
</dbReference>
<dbReference type="Gene3D" id="1.10.287.110">
    <property type="entry name" value="DnaJ domain"/>
    <property type="match status" value="1"/>
</dbReference>